<dbReference type="Gene3D" id="3.10.180.10">
    <property type="entry name" value="2,3-Dihydroxybiphenyl 1,2-Dioxygenase, domain 1"/>
    <property type="match status" value="2"/>
</dbReference>
<evidence type="ECO:0000259" key="1">
    <source>
        <dbReference type="PROSITE" id="PS51819"/>
    </source>
</evidence>
<dbReference type="Proteomes" id="UP000325723">
    <property type="component" value="Unassembled WGS sequence"/>
</dbReference>
<organism evidence="2 3">
    <name type="scientific">Pseudomonas fluorescens</name>
    <dbReference type="NCBI Taxonomy" id="294"/>
    <lineage>
        <taxon>Bacteria</taxon>
        <taxon>Pseudomonadati</taxon>
        <taxon>Pseudomonadota</taxon>
        <taxon>Gammaproteobacteria</taxon>
        <taxon>Pseudomonadales</taxon>
        <taxon>Pseudomonadaceae</taxon>
        <taxon>Pseudomonas</taxon>
    </lineage>
</organism>
<sequence>MINLHDIRYVRLGTANLDNARRYATEILGLEVAREANGAVYFKSDSRDHTLCYYEGDPRETTSAFEVCTKDELESAAVLLEQHKFQVAHATRSDCEVRYVDDFIRFKDPSGNNIELVLRPHASGPRYFPTRDAGVTGFSHIGLRTLDARRDEAFWTKLANAKVSDWIGEAPLLRIDDVHHKIALFPSAYPGVQHINHQVESVDDVMRAFYYLQERGIKILFGPGRHPTSGAVFLYFEGPDGMTYEYSTGVSQITAEQSLTHHPRKFPAVPKSFCMWGSKPDIPEFKS</sequence>
<dbReference type="InterPro" id="IPR037523">
    <property type="entry name" value="VOC_core"/>
</dbReference>
<keyword evidence="2" id="KW-0223">Dioxygenase</keyword>
<dbReference type="EMBL" id="CABVIE010000005">
    <property type="protein sequence ID" value="VVO82515.1"/>
    <property type="molecule type" value="Genomic_DNA"/>
</dbReference>
<dbReference type="PROSITE" id="PS51819">
    <property type="entry name" value="VOC"/>
    <property type="match status" value="2"/>
</dbReference>
<dbReference type="InterPro" id="IPR004360">
    <property type="entry name" value="Glyas_Fos-R_dOase_dom"/>
</dbReference>
<feature type="domain" description="VOC" evidence="1">
    <location>
        <begin position="6"/>
        <end position="119"/>
    </location>
</feature>
<dbReference type="Pfam" id="PF00903">
    <property type="entry name" value="Glyoxalase"/>
    <property type="match status" value="2"/>
</dbReference>
<feature type="domain" description="VOC" evidence="1">
    <location>
        <begin position="137"/>
        <end position="249"/>
    </location>
</feature>
<comment type="caution">
    <text evidence="2">The sequence shown here is derived from an EMBL/GenBank/DDBJ whole genome shotgun (WGS) entry which is preliminary data.</text>
</comment>
<dbReference type="RefSeq" id="WP_150757593.1">
    <property type="nucleotide sequence ID" value="NZ_CABVIE010000005.1"/>
</dbReference>
<protein>
    <submittedName>
        <fullName evidence="2">1,2-dihydroxynaphthalene dioxygenase</fullName>
        <ecNumber evidence="2">1.13.11.56</ecNumber>
    </submittedName>
</protein>
<dbReference type="InterPro" id="IPR029068">
    <property type="entry name" value="Glyas_Bleomycin-R_OHBP_Dase"/>
</dbReference>
<evidence type="ECO:0000313" key="3">
    <source>
        <dbReference type="Proteomes" id="UP000325723"/>
    </source>
</evidence>
<dbReference type="InterPro" id="IPR051332">
    <property type="entry name" value="Fosfomycin_Res_Enzymes"/>
</dbReference>
<dbReference type="GO" id="GO:0018554">
    <property type="term" value="F:1,2-dihydroxynaphthalene dioxygenase activity"/>
    <property type="evidence" value="ECO:0007669"/>
    <property type="project" value="UniProtKB-EC"/>
</dbReference>
<name>A0A8H2NQ38_PSEFL</name>
<dbReference type="EC" id="1.13.11.56" evidence="2"/>
<dbReference type="CDD" id="cd08361">
    <property type="entry name" value="PpCmtC_N"/>
    <property type="match status" value="1"/>
</dbReference>
<proteinExistence type="predicted"/>
<reference evidence="2 3" key="1">
    <citation type="submission" date="2019-09" db="EMBL/GenBank/DDBJ databases">
        <authorList>
            <person name="Chandra G."/>
            <person name="Truman W A."/>
        </authorList>
    </citation>
    <scope>NUCLEOTIDE SEQUENCE [LARGE SCALE GENOMIC DNA]</scope>
    <source>
        <strain evidence="2">PS900</strain>
    </source>
</reference>
<dbReference type="PANTHER" id="PTHR36113:SF1">
    <property type="entry name" value="GLYOXALASE_BLEOMYCIN RESISTANCE PROTEIN_DIOXYGENASE"/>
    <property type="match status" value="1"/>
</dbReference>
<dbReference type="AlphaFoldDB" id="A0A8H2NQ38"/>
<dbReference type="SUPFAM" id="SSF54593">
    <property type="entry name" value="Glyoxalase/Bleomycin resistance protein/Dihydroxybiphenyl dioxygenase"/>
    <property type="match status" value="2"/>
</dbReference>
<dbReference type="PANTHER" id="PTHR36113">
    <property type="entry name" value="LYASE, PUTATIVE-RELATED-RELATED"/>
    <property type="match status" value="1"/>
</dbReference>
<evidence type="ECO:0000313" key="2">
    <source>
        <dbReference type="EMBL" id="VVO82515.1"/>
    </source>
</evidence>
<keyword evidence="2" id="KW-0560">Oxidoreductase</keyword>
<accession>A0A8H2NQ38</accession>
<gene>
    <name evidence="2" type="primary">nsaC</name>
    <name evidence="2" type="ORF">PS900_01891</name>
</gene>